<evidence type="ECO:0000313" key="5">
    <source>
        <dbReference type="Proteomes" id="UP000322181"/>
    </source>
</evidence>
<dbReference type="InterPro" id="IPR038500">
    <property type="entry name" value="Antitermination_sf"/>
</dbReference>
<protein>
    <submittedName>
        <fullName evidence="4">Antitermination protein</fullName>
    </submittedName>
</protein>
<dbReference type="HAMAP" id="MF_04158">
    <property type="entry name" value="Antitermination_lambda"/>
    <property type="match status" value="1"/>
</dbReference>
<dbReference type="InterPro" id="IPR003222">
    <property type="entry name" value="Antitermntn"/>
</dbReference>
<dbReference type="Proteomes" id="UP000322181">
    <property type="component" value="Unassembled WGS sequence"/>
</dbReference>
<accession>A0A5M9RB69</accession>
<dbReference type="GO" id="GO:0006355">
    <property type="term" value="P:regulation of DNA-templated transcription"/>
    <property type="evidence" value="ECO:0007669"/>
    <property type="project" value="InterPro"/>
</dbReference>
<dbReference type="InterPro" id="IPR036410">
    <property type="entry name" value="HSP_DnaJ_Cys-rich_dom_sf"/>
</dbReference>
<dbReference type="EMBL" id="VXKB01000001">
    <property type="protein sequence ID" value="KAA8716685.1"/>
    <property type="molecule type" value="Genomic_DNA"/>
</dbReference>
<evidence type="ECO:0000256" key="2">
    <source>
        <dbReference type="ARBA" id="ARBA00023125"/>
    </source>
</evidence>
<keyword evidence="1" id="KW-0805">Transcription regulation</keyword>
<dbReference type="SUPFAM" id="SSF57938">
    <property type="entry name" value="DnaJ/Hsp40 cysteine-rich domain"/>
    <property type="match status" value="1"/>
</dbReference>
<keyword evidence="2" id="KW-0238">DNA-binding</keyword>
<name>A0A5M9RB69_9GAMM</name>
<evidence type="ECO:0000256" key="1">
    <source>
        <dbReference type="ARBA" id="ARBA00023015"/>
    </source>
</evidence>
<gene>
    <name evidence="4" type="ORF">F4V73_02035</name>
</gene>
<dbReference type="RefSeq" id="WP_067363815.1">
    <property type="nucleotide sequence ID" value="NZ_BAAAFS010000001.1"/>
</dbReference>
<organism evidence="4 5">
    <name type="scientific">Morganella psychrotolerans</name>
    <dbReference type="NCBI Taxonomy" id="368603"/>
    <lineage>
        <taxon>Bacteria</taxon>
        <taxon>Pseudomonadati</taxon>
        <taxon>Pseudomonadota</taxon>
        <taxon>Gammaproteobacteria</taxon>
        <taxon>Enterobacterales</taxon>
        <taxon>Morganellaceae</taxon>
        <taxon>Morganella</taxon>
    </lineage>
</organism>
<comment type="caution">
    <text evidence="4">The sequence shown here is derived from an EMBL/GenBank/DDBJ whole genome shotgun (WGS) entry which is preliminary data.</text>
</comment>
<evidence type="ECO:0000313" key="4">
    <source>
        <dbReference type="EMBL" id="KAA8716685.1"/>
    </source>
</evidence>
<evidence type="ECO:0000256" key="3">
    <source>
        <dbReference type="ARBA" id="ARBA00023163"/>
    </source>
</evidence>
<dbReference type="OrthoDB" id="6572202at2"/>
<proteinExistence type="inferred from homology"/>
<dbReference type="AlphaFoldDB" id="A0A5M9RB69"/>
<dbReference type="Gene3D" id="1.10.274.110">
    <property type="match status" value="2"/>
</dbReference>
<dbReference type="Pfam" id="PF03589">
    <property type="entry name" value="Antiterm"/>
    <property type="match status" value="2"/>
</dbReference>
<reference evidence="4 5" key="1">
    <citation type="submission" date="2019-09" db="EMBL/GenBank/DDBJ databases">
        <title>Draft genome sequence of various Type strains from the CCUG.</title>
        <authorList>
            <person name="Pineiro-Iglesias B."/>
            <person name="Tunovic T."/>
            <person name="Unosson C."/>
            <person name="Inganas E."/>
            <person name="Ohlen M."/>
            <person name="Cardew S."/>
            <person name="Jensie-Markopoulos S."/>
            <person name="Salva-Serra F."/>
            <person name="Jaen-Luchoro D."/>
            <person name="Karlsson R."/>
            <person name="Svensson-Stadler L."/>
            <person name="Chun J."/>
            <person name="Moore E."/>
        </authorList>
    </citation>
    <scope>NUCLEOTIDE SEQUENCE [LARGE SCALE GENOMIC DNA]</scope>
    <source>
        <strain evidence="4 5">CCUG 53682T</strain>
    </source>
</reference>
<keyword evidence="3" id="KW-0804">Transcription</keyword>
<sequence length="257" mass="28183">MKSEYLLKAFSPSSVSLSHDIKSTSPDKHTGMDTAAMLAMAGDDVQFGLHAFLAKHNVSKADKIKTIEALTQYALKTAPVLVVKAAGNKLAPCMMILAKMAFEDYARSAGSTGECTECQGKGMVYCCKPVVKHPGIINRAGEVVIGADIREEMVGKACRTCKGKGKIAHRCACKGRGKIPDIKQTELQGVPVFRNCPRCSGRGYKRMPSSVAYTAIKHLVPELTQPSWSRNWKGYYELLISKMYAEEKYIDINLKEI</sequence>
<dbReference type="GO" id="GO:0003677">
    <property type="term" value="F:DNA binding"/>
    <property type="evidence" value="ECO:0007669"/>
    <property type="project" value="UniProtKB-KW"/>
</dbReference>